<organism evidence="1 2">
    <name type="scientific">Pyricularia oryzae</name>
    <name type="common">Rice blast fungus</name>
    <name type="synonym">Magnaporthe oryzae</name>
    <dbReference type="NCBI Taxonomy" id="318829"/>
    <lineage>
        <taxon>Eukaryota</taxon>
        <taxon>Fungi</taxon>
        <taxon>Dikarya</taxon>
        <taxon>Ascomycota</taxon>
        <taxon>Pezizomycotina</taxon>
        <taxon>Sordariomycetes</taxon>
        <taxon>Sordariomycetidae</taxon>
        <taxon>Magnaporthales</taxon>
        <taxon>Pyriculariaceae</taxon>
        <taxon>Pyricularia</taxon>
    </lineage>
</organism>
<sequence>MASSHSINVLGSGDSRYCFDPQIFLAYLEERFGPGFAFNLSNSNYRWQFELPRGELTDEEKR</sequence>
<dbReference type="Proteomes" id="UP000294847">
    <property type="component" value="Chromosome 6"/>
</dbReference>
<name>A0A4P7NMV4_PYROR</name>
<protein>
    <submittedName>
        <fullName evidence="1">Uncharacterized protein</fullName>
    </submittedName>
</protein>
<proteinExistence type="predicted"/>
<evidence type="ECO:0000313" key="1">
    <source>
        <dbReference type="EMBL" id="QBZ63595.1"/>
    </source>
</evidence>
<reference evidence="1 2" key="1">
    <citation type="journal article" date="2019" name="Mol. Biol. Evol.">
        <title>Blast fungal genomes show frequent chromosomal changes, gene gains and losses, and effector gene turnover.</title>
        <authorList>
            <person name="Gomez Luciano L.B."/>
            <person name="Jason Tsai I."/>
            <person name="Chuma I."/>
            <person name="Tosa Y."/>
            <person name="Chen Y.H."/>
            <person name="Li J.Y."/>
            <person name="Li M.Y."/>
            <person name="Jade Lu M.Y."/>
            <person name="Nakayashiki H."/>
            <person name="Li W.H."/>
        </authorList>
    </citation>
    <scope>NUCLEOTIDE SEQUENCE [LARGE SCALE GENOMIC DNA]</scope>
    <source>
        <strain evidence="1">MZ5-1-6</strain>
    </source>
</reference>
<dbReference type="AlphaFoldDB" id="A0A4P7NMV4"/>
<gene>
    <name evidence="1" type="ORF">PoMZ_05279</name>
</gene>
<evidence type="ECO:0000313" key="2">
    <source>
        <dbReference type="Proteomes" id="UP000294847"/>
    </source>
</evidence>
<accession>A0A4P7NMV4</accession>
<dbReference type="EMBL" id="CP034209">
    <property type="protein sequence ID" value="QBZ63595.1"/>
    <property type="molecule type" value="Genomic_DNA"/>
</dbReference>